<organism evidence="1 2">
    <name type="scientific">Dolichospermum heterosporum TAC447</name>
    <dbReference type="NCBI Taxonomy" id="747523"/>
    <lineage>
        <taxon>Bacteria</taxon>
        <taxon>Bacillati</taxon>
        <taxon>Cyanobacteriota</taxon>
        <taxon>Cyanophyceae</taxon>
        <taxon>Nostocales</taxon>
        <taxon>Aphanizomenonaceae</taxon>
        <taxon>Dolichospermum</taxon>
        <taxon>Dolichospermum heterosporum</taxon>
    </lineage>
</organism>
<name>A0ABY5M0T9_9CYAN</name>
<sequence length="150" mass="16798">MDKNQVFQVNSPKIVSETIDGEVIVVNIDRGYYYSLLKTGADLWSCIEGHLDSQSMIQEIGKKYDGSIEEITAAVDEFLDKLQHEDLIIANTIIITPGAINHQESATGNEKPKFEKPILEKFTDMEDLLLLDPIHEIDVDAGWPNVKPVS</sequence>
<dbReference type="InterPro" id="IPR008792">
    <property type="entry name" value="PQQD"/>
</dbReference>
<dbReference type="InterPro" id="IPR041881">
    <property type="entry name" value="PqqD_sf"/>
</dbReference>
<gene>
    <name evidence="1" type="ORF">NG743_06510</name>
</gene>
<keyword evidence="2" id="KW-1185">Reference proteome</keyword>
<dbReference type="EMBL" id="CP099464">
    <property type="protein sequence ID" value="UUO16677.1"/>
    <property type="molecule type" value="Genomic_DNA"/>
</dbReference>
<dbReference type="Proteomes" id="UP001057561">
    <property type="component" value="Chromosome"/>
</dbReference>
<proteinExistence type="predicted"/>
<accession>A0ABY5M0T9</accession>
<reference evidence="1" key="1">
    <citation type="submission" date="2022-06" db="EMBL/GenBank/DDBJ databases">
        <title>Nostosin G and Spiroidesin B from the Cyanobacterium Dolichospermum sp. NIES-1697.</title>
        <authorList>
            <person name="Phan C.-S."/>
            <person name="Mehjabin J.J."/>
            <person name="Anas A.R.J."/>
            <person name="Hayasaka M."/>
            <person name="Onoki R."/>
            <person name="Wang J."/>
            <person name="Umezawa T."/>
            <person name="Washio K."/>
            <person name="Morikawa M."/>
            <person name="Okino T."/>
        </authorList>
    </citation>
    <scope>NUCLEOTIDE SEQUENCE</scope>
    <source>
        <strain evidence="1">NIES-1697</strain>
    </source>
</reference>
<dbReference type="Pfam" id="PF05402">
    <property type="entry name" value="PqqD"/>
    <property type="match status" value="1"/>
</dbReference>
<protein>
    <submittedName>
        <fullName evidence="1">PqqD family protein</fullName>
    </submittedName>
</protein>
<evidence type="ECO:0000313" key="2">
    <source>
        <dbReference type="Proteomes" id="UP001057561"/>
    </source>
</evidence>
<evidence type="ECO:0000313" key="1">
    <source>
        <dbReference type="EMBL" id="UUO16677.1"/>
    </source>
</evidence>
<dbReference type="Gene3D" id="1.10.10.1150">
    <property type="entry name" value="Coenzyme PQQ synthesis protein D (PqqD)"/>
    <property type="match status" value="1"/>
</dbReference>
<dbReference type="RefSeq" id="WP_257121724.1">
    <property type="nucleotide sequence ID" value="NZ_CP099464.1"/>
</dbReference>